<dbReference type="Proteomes" id="UP000294901">
    <property type="component" value="Unassembled WGS sequence"/>
</dbReference>
<feature type="compositionally biased region" description="Basic and acidic residues" evidence="1">
    <location>
        <begin position="55"/>
        <end position="72"/>
    </location>
</feature>
<reference evidence="2 3" key="1">
    <citation type="submission" date="2019-03" db="EMBL/GenBank/DDBJ databases">
        <title>Sequencing the genomes of 1000 actinobacteria strains.</title>
        <authorList>
            <person name="Klenk H.-P."/>
        </authorList>
    </citation>
    <scope>NUCLEOTIDE SEQUENCE [LARGE SCALE GENOMIC DNA]</scope>
    <source>
        <strain evidence="2 3">DSM 43805</strain>
    </source>
</reference>
<dbReference type="AlphaFoldDB" id="A0A4R6JQE5"/>
<organism evidence="2 3">
    <name type="scientific">Paractinoplanes brasiliensis</name>
    <dbReference type="NCBI Taxonomy" id="52695"/>
    <lineage>
        <taxon>Bacteria</taxon>
        <taxon>Bacillati</taxon>
        <taxon>Actinomycetota</taxon>
        <taxon>Actinomycetes</taxon>
        <taxon>Micromonosporales</taxon>
        <taxon>Micromonosporaceae</taxon>
        <taxon>Paractinoplanes</taxon>
    </lineage>
</organism>
<proteinExistence type="predicted"/>
<evidence type="ECO:0000313" key="3">
    <source>
        <dbReference type="Proteomes" id="UP000294901"/>
    </source>
</evidence>
<keyword evidence="3" id="KW-1185">Reference proteome</keyword>
<feature type="region of interest" description="Disordered" evidence="1">
    <location>
        <begin position="55"/>
        <end position="78"/>
    </location>
</feature>
<accession>A0A4R6JQE5</accession>
<protein>
    <submittedName>
        <fullName evidence="2">Uncharacterized protein</fullName>
    </submittedName>
</protein>
<comment type="caution">
    <text evidence="2">The sequence shown here is derived from an EMBL/GenBank/DDBJ whole genome shotgun (WGS) entry which is preliminary data.</text>
</comment>
<dbReference type="EMBL" id="SNWR01000001">
    <property type="protein sequence ID" value="TDO37086.1"/>
    <property type="molecule type" value="Genomic_DNA"/>
</dbReference>
<sequence>MTGLNTGGPAPRPVWRRSAARPAVVDEPERLCCGGPDRTVDEVFEEMRERKRLWDEERAHEDAEKKPDVKKDDEDDDAELERFRKDRYAVGLLRQDNGAWGHGPQYSGTLG</sequence>
<dbReference type="RefSeq" id="WP_133871757.1">
    <property type="nucleotide sequence ID" value="NZ_BOMD01000100.1"/>
</dbReference>
<evidence type="ECO:0000256" key="1">
    <source>
        <dbReference type="SAM" id="MobiDB-lite"/>
    </source>
</evidence>
<name>A0A4R6JQE5_9ACTN</name>
<gene>
    <name evidence="2" type="ORF">C8E87_0681</name>
</gene>
<evidence type="ECO:0000313" key="2">
    <source>
        <dbReference type="EMBL" id="TDO37086.1"/>
    </source>
</evidence>
<dbReference type="OrthoDB" id="3298706at2"/>
<feature type="region of interest" description="Disordered" evidence="1">
    <location>
        <begin position="1"/>
        <end position="32"/>
    </location>
</feature>